<evidence type="ECO:0000313" key="2">
    <source>
        <dbReference type="Proteomes" id="UP001630127"/>
    </source>
</evidence>
<accession>A0ABD2YP94</accession>
<name>A0ABD2YP94_9GENT</name>
<dbReference type="EMBL" id="JBJUIK010000013">
    <property type="protein sequence ID" value="KAL3507960.1"/>
    <property type="molecule type" value="Genomic_DNA"/>
</dbReference>
<proteinExistence type="predicted"/>
<sequence length="113" mass="12717">MCKQLNVANLLSTENELVQSVANQCVKEGKLVQLAVLLMVAKEKLLEPLPGYESDGSILGLYIRNNLGLLISEKFKLLPSGSKIEEISPCNHKRHLMLSTTLLLQVFESWWCY</sequence>
<reference evidence="1 2" key="1">
    <citation type="submission" date="2024-11" db="EMBL/GenBank/DDBJ databases">
        <title>A near-complete genome assembly of Cinchona calisaya.</title>
        <authorList>
            <person name="Lian D.C."/>
            <person name="Zhao X.W."/>
            <person name="Wei L."/>
        </authorList>
    </citation>
    <scope>NUCLEOTIDE SEQUENCE [LARGE SCALE GENOMIC DNA]</scope>
    <source>
        <tissue evidence="1">Nenye</tissue>
    </source>
</reference>
<evidence type="ECO:0000313" key="1">
    <source>
        <dbReference type="EMBL" id="KAL3507960.1"/>
    </source>
</evidence>
<dbReference type="Proteomes" id="UP001630127">
    <property type="component" value="Unassembled WGS sequence"/>
</dbReference>
<organism evidence="1 2">
    <name type="scientific">Cinchona calisaya</name>
    <dbReference type="NCBI Taxonomy" id="153742"/>
    <lineage>
        <taxon>Eukaryota</taxon>
        <taxon>Viridiplantae</taxon>
        <taxon>Streptophyta</taxon>
        <taxon>Embryophyta</taxon>
        <taxon>Tracheophyta</taxon>
        <taxon>Spermatophyta</taxon>
        <taxon>Magnoliopsida</taxon>
        <taxon>eudicotyledons</taxon>
        <taxon>Gunneridae</taxon>
        <taxon>Pentapetalae</taxon>
        <taxon>asterids</taxon>
        <taxon>lamiids</taxon>
        <taxon>Gentianales</taxon>
        <taxon>Rubiaceae</taxon>
        <taxon>Cinchonoideae</taxon>
        <taxon>Cinchoneae</taxon>
        <taxon>Cinchona</taxon>
    </lineage>
</organism>
<comment type="caution">
    <text evidence="1">The sequence shown here is derived from an EMBL/GenBank/DDBJ whole genome shotgun (WGS) entry which is preliminary data.</text>
</comment>
<protein>
    <submittedName>
        <fullName evidence="1">Uncharacterized protein</fullName>
    </submittedName>
</protein>
<keyword evidence="2" id="KW-1185">Reference proteome</keyword>
<gene>
    <name evidence="1" type="ORF">ACH5RR_033342</name>
</gene>
<dbReference type="AlphaFoldDB" id="A0ABD2YP94"/>